<protein>
    <recommendedName>
        <fullName evidence="5">PNPLA domain-containing protein</fullName>
    </recommendedName>
</protein>
<dbReference type="GO" id="GO:0016020">
    <property type="term" value="C:membrane"/>
    <property type="evidence" value="ECO:0007669"/>
    <property type="project" value="TreeGrafter"/>
</dbReference>
<keyword evidence="1 4" id="KW-0378">Hydrolase</keyword>
<evidence type="ECO:0000259" key="5">
    <source>
        <dbReference type="PROSITE" id="PS51635"/>
    </source>
</evidence>
<proteinExistence type="predicted"/>
<evidence type="ECO:0000313" key="7">
    <source>
        <dbReference type="Proteomes" id="UP001054902"/>
    </source>
</evidence>
<dbReference type="SUPFAM" id="SSF52151">
    <property type="entry name" value="FabD/lysophospholipase-like"/>
    <property type="match status" value="1"/>
</dbReference>
<dbReference type="InterPro" id="IPR016035">
    <property type="entry name" value="Acyl_Trfase/lysoPLipase"/>
</dbReference>
<dbReference type="GO" id="GO:0047499">
    <property type="term" value="F:calcium-independent phospholipase A2 activity"/>
    <property type="evidence" value="ECO:0007669"/>
    <property type="project" value="TreeGrafter"/>
</dbReference>
<evidence type="ECO:0000256" key="1">
    <source>
        <dbReference type="ARBA" id="ARBA00022801"/>
    </source>
</evidence>
<sequence length="518" mass="57196">MSTSKNRKSTVGWISKGFNAGNQKALDDLVQKSQRKLSRVQTSSLSASTTSISALTYSSEDNPINIIVFDGGGMKVVSTVALIEEIEKIANELGFGQDWLSRFDLIAGSSAGGITSLMACHTKSTSSFLEVARGLIEEMAAKAFSKLKILNIFTECEGLDRQNQFDNVVMDFLKEDVPTKNDDGLKAFALCAARKINDPEGEMKPFLLRTYDLPKEVEAEAMDGTSSFTVPKAIHSTSALPGIVRRFKTYYKKEAISLADGGFISTAPIAEAIMEAELLYPSRKLGVVMAIGLDSGNDRSSYQAIDIARINNPNIHFHRIVPEEALQGHSPTDSDLDKYAELTAKTKKFIRDSPREQLLLGMTLKKLFEGPSRRPNLNDGSGVKRRSFYEAPALKGILKKDKDLRASRAAMKVGLKDTTYVGDDTSTNKESMVGVSTGNLLRQHLDRGNPKRDVTFESLRMSTVLKFKNTFSLRPSPYLVENFDNTVPDNEEEKDHVSYVSLSDGVSYATMERESFLR</sequence>
<feature type="active site" description="Proton acceptor" evidence="4">
    <location>
        <position position="260"/>
    </location>
</feature>
<evidence type="ECO:0000256" key="2">
    <source>
        <dbReference type="ARBA" id="ARBA00022963"/>
    </source>
</evidence>
<dbReference type="PANTHER" id="PTHR24185:SF1">
    <property type="entry name" value="CALCIUM-INDEPENDENT PHOSPHOLIPASE A2-GAMMA"/>
    <property type="match status" value="1"/>
</dbReference>
<evidence type="ECO:0000313" key="6">
    <source>
        <dbReference type="EMBL" id="GFH57090.1"/>
    </source>
</evidence>
<keyword evidence="7" id="KW-1185">Reference proteome</keyword>
<keyword evidence="3 4" id="KW-0443">Lipid metabolism</keyword>
<comment type="caution">
    <text evidence="4">Lacks conserved residue(s) required for the propagation of feature annotation.</text>
</comment>
<dbReference type="InterPro" id="IPR002641">
    <property type="entry name" value="PNPLA_dom"/>
</dbReference>
<feature type="short sequence motif" description="DGA/G" evidence="4">
    <location>
        <begin position="260"/>
        <end position="262"/>
    </location>
</feature>
<dbReference type="PROSITE" id="PS51635">
    <property type="entry name" value="PNPLA"/>
    <property type="match status" value="1"/>
</dbReference>
<comment type="caution">
    <text evidence="6">The sequence shown here is derived from an EMBL/GenBank/DDBJ whole genome shotgun (WGS) entry which is preliminary data.</text>
</comment>
<dbReference type="GO" id="GO:0019369">
    <property type="term" value="P:arachidonate metabolic process"/>
    <property type="evidence" value="ECO:0007669"/>
    <property type="project" value="TreeGrafter"/>
</dbReference>
<organism evidence="6 7">
    <name type="scientific">Chaetoceros tenuissimus</name>
    <dbReference type="NCBI Taxonomy" id="426638"/>
    <lineage>
        <taxon>Eukaryota</taxon>
        <taxon>Sar</taxon>
        <taxon>Stramenopiles</taxon>
        <taxon>Ochrophyta</taxon>
        <taxon>Bacillariophyta</taxon>
        <taxon>Coscinodiscophyceae</taxon>
        <taxon>Chaetocerotophycidae</taxon>
        <taxon>Chaetocerotales</taxon>
        <taxon>Chaetocerotaceae</taxon>
        <taxon>Chaetoceros</taxon>
    </lineage>
</organism>
<dbReference type="GO" id="GO:0016042">
    <property type="term" value="P:lipid catabolic process"/>
    <property type="evidence" value="ECO:0007669"/>
    <property type="project" value="UniProtKB-UniRule"/>
</dbReference>
<evidence type="ECO:0000256" key="3">
    <source>
        <dbReference type="ARBA" id="ARBA00023098"/>
    </source>
</evidence>
<dbReference type="EMBL" id="BLLK01000057">
    <property type="protein sequence ID" value="GFH57090.1"/>
    <property type="molecule type" value="Genomic_DNA"/>
</dbReference>
<feature type="active site" description="Nucleophile" evidence="4">
    <location>
        <position position="110"/>
    </location>
</feature>
<dbReference type="Proteomes" id="UP001054902">
    <property type="component" value="Unassembled WGS sequence"/>
</dbReference>
<dbReference type="PANTHER" id="PTHR24185">
    <property type="entry name" value="CALCIUM-INDEPENDENT PHOSPHOLIPASE A2-GAMMA"/>
    <property type="match status" value="1"/>
</dbReference>
<dbReference type="Gene3D" id="3.40.1090.10">
    <property type="entry name" value="Cytosolic phospholipase A2 catalytic domain"/>
    <property type="match status" value="1"/>
</dbReference>
<feature type="short sequence motif" description="GXSXG" evidence="4">
    <location>
        <begin position="108"/>
        <end position="112"/>
    </location>
</feature>
<reference evidence="6 7" key="1">
    <citation type="journal article" date="2021" name="Sci. Rep.">
        <title>The genome of the diatom Chaetoceros tenuissimus carries an ancient integrated fragment of an extant virus.</title>
        <authorList>
            <person name="Hongo Y."/>
            <person name="Kimura K."/>
            <person name="Takaki Y."/>
            <person name="Yoshida Y."/>
            <person name="Baba S."/>
            <person name="Kobayashi G."/>
            <person name="Nagasaki K."/>
            <person name="Hano T."/>
            <person name="Tomaru Y."/>
        </authorList>
    </citation>
    <scope>NUCLEOTIDE SEQUENCE [LARGE SCALE GENOMIC DNA]</scope>
    <source>
        <strain evidence="6 7">NIES-3715</strain>
    </source>
</reference>
<gene>
    <name evidence="6" type="ORF">CTEN210_13566</name>
</gene>
<name>A0AAD3D5F1_9STRA</name>
<dbReference type="Pfam" id="PF01734">
    <property type="entry name" value="Patatin"/>
    <property type="match status" value="1"/>
</dbReference>
<keyword evidence="2 4" id="KW-0442">Lipid degradation</keyword>
<dbReference type="AlphaFoldDB" id="A0AAD3D5F1"/>
<accession>A0AAD3D5F1</accession>
<feature type="domain" description="PNPLA" evidence="5">
    <location>
        <begin position="67"/>
        <end position="273"/>
    </location>
</feature>
<evidence type="ECO:0000256" key="4">
    <source>
        <dbReference type="PROSITE-ProRule" id="PRU01161"/>
    </source>
</evidence>